<keyword evidence="9" id="KW-0449">Lipoprotein</keyword>
<reference evidence="13 14" key="1">
    <citation type="submission" date="2021-09" db="EMBL/GenBank/DDBJ databases">
        <title>Genomic insights and catalytic innovation underlie evolution of tropane alkaloids biosynthesis.</title>
        <authorList>
            <person name="Wang Y.-J."/>
            <person name="Tian T."/>
            <person name="Huang J.-P."/>
            <person name="Huang S.-X."/>
        </authorList>
    </citation>
    <scope>NUCLEOTIDE SEQUENCE [LARGE SCALE GENOMIC DNA]</scope>
    <source>
        <strain evidence="13">KIB-2018</strain>
        <tissue evidence="13">Leaf</tissue>
    </source>
</reference>
<dbReference type="GO" id="GO:0098552">
    <property type="term" value="C:side of membrane"/>
    <property type="evidence" value="ECO:0007669"/>
    <property type="project" value="UniProtKB-KW"/>
</dbReference>
<evidence type="ECO:0000256" key="11">
    <source>
        <dbReference type="SAM" id="MobiDB-lite"/>
    </source>
</evidence>
<feature type="compositionally biased region" description="Pro residues" evidence="11">
    <location>
        <begin position="180"/>
        <end position="189"/>
    </location>
</feature>
<evidence type="ECO:0000256" key="7">
    <source>
        <dbReference type="ARBA" id="ARBA00023136"/>
    </source>
</evidence>
<evidence type="ECO:0000256" key="1">
    <source>
        <dbReference type="ARBA" id="ARBA00004609"/>
    </source>
</evidence>
<evidence type="ECO:0000313" key="14">
    <source>
        <dbReference type="Proteomes" id="UP001159364"/>
    </source>
</evidence>
<dbReference type="PROSITE" id="PS50213">
    <property type="entry name" value="FAS1"/>
    <property type="match status" value="1"/>
</dbReference>
<protein>
    <recommendedName>
        <fullName evidence="12">FAS1 domain-containing protein</fullName>
    </recommendedName>
</protein>
<dbReference type="InterPro" id="IPR036378">
    <property type="entry name" value="FAS1_dom_sf"/>
</dbReference>
<dbReference type="InterPro" id="IPR000782">
    <property type="entry name" value="FAS1_domain"/>
</dbReference>
<gene>
    <name evidence="13" type="ORF">K2173_009319</name>
</gene>
<evidence type="ECO:0000256" key="4">
    <source>
        <dbReference type="ARBA" id="ARBA00022622"/>
    </source>
</evidence>
<dbReference type="PANTHER" id="PTHR32382">
    <property type="entry name" value="FASCICLIN-LIKE ARABINOGALACTAN PROTEIN"/>
    <property type="match status" value="1"/>
</dbReference>
<evidence type="ECO:0000256" key="2">
    <source>
        <dbReference type="ARBA" id="ARBA00007843"/>
    </source>
</evidence>
<dbReference type="Pfam" id="PF02469">
    <property type="entry name" value="Fasciclin"/>
    <property type="match status" value="1"/>
</dbReference>
<keyword evidence="3" id="KW-1003">Cell membrane</keyword>
<evidence type="ECO:0000256" key="5">
    <source>
        <dbReference type="ARBA" id="ARBA00022729"/>
    </source>
</evidence>
<name>A0AAV8U6C8_9ROSI</name>
<organism evidence="13 14">
    <name type="scientific">Erythroxylum novogranatense</name>
    <dbReference type="NCBI Taxonomy" id="1862640"/>
    <lineage>
        <taxon>Eukaryota</taxon>
        <taxon>Viridiplantae</taxon>
        <taxon>Streptophyta</taxon>
        <taxon>Embryophyta</taxon>
        <taxon>Tracheophyta</taxon>
        <taxon>Spermatophyta</taxon>
        <taxon>Magnoliopsida</taxon>
        <taxon>eudicotyledons</taxon>
        <taxon>Gunneridae</taxon>
        <taxon>Pentapetalae</taxon>
        <taxon>rosids</taxon>
        <taxon>fabids</taxon>
        <taxon>Malpighiales</taxon>
        <taxon>Erythroxylaceae</taxon>
        <taxon>Erythroxylum</taxon>
    </lineage>
</organism>
<proteinExistence type="inferred from homology"/>
<feature type="compositionally biased region" description="Low complexity" evidence="11">
    <location>
        <begin position="204"/>
        <end position="217"/>
    </location>
</feature>
<dbReference type="EMBL" id="JAIWQS010000001">
    <property type="protein sequence ID" value="KAJ8773888.1"/>
    <property type="molecule type" value="Genomic_DNA"/>
</dbReference>
<dbReference type="SUPFAM" id="SSF82153">
    <property type="entry name" value="FAS1 domain"/>
    <property type="match status" value="1"/>
</dbReference>
<evidence type="ECO:0000256" key="9">
    <source>
        <dbReference type="ARBA" id="ARBA00023288"/>
    </source>
</evidence>
<evidence type="ECO:0000256" key="8">
    <source>
        <dbReference type="ARBA" id="ARBA00023180"/>
    </source>
</evidence>
<dbReference type="FunFam" id="2.30.180.10:FF:000015">
    <property type="entry name" value="Fasciclin-like arabinogalactan protein 3"/>
    <property type="match status" value="1"/>
</dbReference>
<comment type="function">
    <text evidence="10">May be a cell surface adhesion protein.</text>
</comment>
<keyword evidence="5" id="KW-0732">Signal</keyword>
<keyword evidence="4" id="KW-0336">GPI-anchor</keyword>
<dbReference type="AlphaFoldDB" id="A0AAV8U6C8"/>
<feature type="domain" description="FAS1" evidence="12">
    <location>
        <begin position="25"/>
        <end position="170"/>
    </location>
</feature>
<evidence type="ECO:0000259" key="12">
    <source>
        <dbReference type="PROSITE" id="PS50213"/>
    </source>
</evidence>
<feature type="region of interest" description="Disordered" evidence="11">
    <location>
        <begin position="172"/>
        <end position="267"/>
    </location>
</feature>
<keyword evidence="8" id="KW-0325">Glycoprotein</keyword>
<comment type="subcellular location">
    <subcellularLocation>
        <location evidence="1">Cell membrane</location>
        <topology evidence="1">Lipid-anchor</topology>
        <topology evidence="1">GPI-anchor</topology>
    </subcellularLocation>
</comment>
<dbReference type="Gene3D" id="2.30.180.10">
    <property type="entry name" value="FAS1 domain"/>
    <property type="match status" value="1"/>
</dbReference>
<dbReference type="Proteomes" id="UP001159364">
    <property type="component" value="Linkage Group LG01"/>
</dbReference>
<dbReference type="PANTHER" id="PTHR32382:SF91">
    <property type="entry name" value="FAS1 DOMAIN-CONTAINING PROTEIN"/>
    <property type="match status" value="1"/>
</dbReference>
<evidence type="ECO:0000313" key="13">
    <source>
        <dbReference type="EMBL" id="KAJ8773888.1"/>
    </source>
</evidence>
<evidence type="ECO:0000256" key="3">
    <source>
        <dbReference type="ARBA" id="ARBA00022475"/>
    </source>
</evidence>
<comment type="similarity">
    <text evidence="2">Belongs to the fasciclin-like AGP family.</text>
</comment>
<accession>A0AAV8U6C8</accession>
<dbReference type="InterPro" id="IPR033254">
    <property type="entry name" value="Plant_FLA"/>
</dbReference>
<comment type="caution">
    <text evidence="13">The sequence shown here is derived from an EMBL/GenBank/DDBJ whole genome shotgun (WGS) entry which is preliminary data.</text>
</comment>
<keyword evidence="6" id="KW-0654">Proteoglycan</keyword>
<evidence type="ECO:0000256" key="10">
    <source>
        <dbReference type="ARBA" id="ARBA00024686"/>
    </source>
</evidence>
<dbReference type="GO" id="GO:0005886">
    <property type="term" value="C:plasma membrane"/>
    <property type="evidence" value="ECO:0007669"/>
    <property type="project" value="UniProtKB-SubCell"/>
</dbReference>
<sequence>MSLINLFSVLALSAIYFGLFSVGTAFNITTILDKQPDFSSFNQFLTQTQVANAINSRQTITVLAVDNGNAASLSGQSADKIKAVMSLHVILDYYDTEKLKNLPNKGGHLTTLYQASGLARGQEGFLNVTKSNGGIAFGSAAPGSNPSSSLIKTLASQPYNISVLQVSSLIIPSTNSTNSPPSPPPPPTSAPSKSPSGSPPAKPPSGKAPAPSKGKAPAPSPPNGEAPAPANADTPTADTPTASPPASDTPSPMADGPGSDSAAPTADKAGAPALYVNRLCILVMASLAMALI</sequence>
<keyword evidence="7" id="KW-0472">Membrane</keyword>
<feature type="compositionally biased region" description="Low complexity" evidence="11">
    <location>
        <begin position="225"/>
        <end position="255"/>
    </location>
</feature>
<keyword evidence="14" id="KW-1185">Reference proteome</keyword>
<evidence type="ECO:0000256" key="6">
    <source>
        <dbReference type="ARBA" id="ARBA00022974"/>
    </source>
</evidence>